<accession>A0A140DRP6</accession>
<dbReference type="GO" id="GO:0004640">
    <property type="term" value="F:phosphoribosylanthranilate isomerase activity"/>
    <property type="evidence" value="ECO:0007669"/>
    <property type="project" value="UniProtKB-UniRule"/>
</dbReference>
<dbReference type="GO" id="GO:0000162">
    <property type="term" value="P:L-tryptophan biosynthetic process"/>
    <property type="evidence" value="ECO:0007669"/>
    <property type="project" value="UniProtKB-UniRule"/>
</dbReference>
<protein>
    <recommendedName>
        <fullName evidence="4 9">N-(5'-phosphoribosyl)anthranilate isomerase</fullName>
        <shortName evidence="9">PRAI</shortName>
        <ecNumber evidence="3 9">5.3.1.24</ecNumber>
    </recommendedName>
</protein>
<dbReference type="SUPFAM" id="SSF51366">
    <property type="entry name" value="Ribulose-phoshate binding barrel"/>
    <property type="match status" value="1"/>
</dbReference>
<keyword evidence="8 9" id="KW-0413">Isomerase</keyword>
<keyword evidence="12" id="KW-1185">Reference proteome</keyword>
<dbReference type="Pfam" id="PF00697">
    <property type="entry name" value="PRAI"/>
    <property type="match status" value="1"/>
</dbReference>
<dbReference type="Gene3D" id="3.20.20.70">
    <property type="entry name" value="Aldolase class I"/>
    <property type="match status" value="1"/>
</dbReference>
<evidence type="ECO:0000313" key="12">
    <source>
        <dbReference type="Proteomes" id="UP000069771"/>
    </source>
</evidence>
<dbReference type="AlphaFoldDB" id="A0A140DRP6"/>
<evidence type="ECO:0000256" key="7">
    <source>
        <dbReference type="ARBA" id="ARBA00023141"/>
    </source>
</evidence>
<dbReference type="CDD" id="cd00405">
    <property type="entry name" value="PRAI"/>
    <property type="match status" value="1"/>
</dbReference>
<keyword evidence="6 9" id="KW-0822">Tryptophan biosynthesis</keyword>
<name>A0A140DRP6_9FIRM</name>
<dbReference type="STRING" id="1702221.AALO17_01890"/>
<keyword evidence="7 9" id="KW-0057">Aromatic amino acid biosynthesis</keyword>
<dbReference type="PANTHER" id="PTHR42894">
    <property type="entry name" value="N-(5'-PHOSPHORIBOSYL)ANTHRANILATE ISOMERASE"/>
    <property type="match status" value="1"/>
</dbReference>
<organism evidence="11 12">
    <name type="scientific">Faecalibaculum rodentium</name>
    <dbReference type="NCBI Taxonomy" id="1702221"/>
    <lineage>
        <taxon>Bacteria</taxon>
        <taxon>Bacillati</taxon>
        <taxon>Bacillota</taxon>
        <taxon>Erysipelotrichia</taxon>
        <taxon>Erysipelotrichales</taxon>
        <taxon>Erysipelotrichaceae</taxon>
        <taxon>Faecalibaculum</taxon>
    </lineage>
</organism>
<evidence type="ECO:0000256" key="9">
    <source>
        <dbReference type="HAMAP-Rule" id="MF_00135"/>
    </source>
</evidence>
<comment type="pathway">
    <text evidence="2 9">Amino-acid biosynthesis; L-tryptophan biosynthesis; L-tryptophan from chorismate: step 3/5.</text>
</comment>
<evidence type="ECO:0000256" key="2">
    <source>
        <dbReference type="ARBA" id="ARBA00004664"/>
    </source>
</evidence>
<reference evidence="11 12" key="1">
    <citation type="journal article" date="2016" name="Gut Pathog.">
        <title>Whole genome sequencing of "Faecalibaculum rodentium" ALO17, isolated from C57BL/6J laboratory mouse feces.</title>
        <authorList>
            <person name="Lim S."/>
            <person name="Chang D.H."/>
            <person name="Ahn S."/>
            <person name="Kim B.C."/>
        </authorList>
    </citation>
    <scope>NUCLEOTIDE SEQUENCE [LARGE SCALE GENOMIC DNA]</scope>
    <source>
        <strain evidence="11 12">Alo17</strain>
    </source>
</reference>
<evidence type="ECO:0000259" key="10">
    <source>
        <dbReference type="Pfam" id="PF00697"/>
    </source>
</evidence>
<dbReference type="InterPro" id="IPR011060">
    <property type="entry name" value="RibuloseP-bd_barrel"/>
</dbReference>
<dbReference type="InterPro" id="IPR044643">
    <property type="entry name" value="TrpF_fam"/>
</dbReference>
<feature type="domain" description="N-(5'phosphoribosyl) anthranilate isomerase (PRAI)" evidence="10">
    <location>
        <begin position="10"/>
        <end position="196"/>
    </location>
</feature>
<dbReference type="PANTHER" id="PTHR42894:SF1">
    <property type="entry name" value="N-(5'-PHOSPHORIBOSYL)ANTHRANILATE ISOMERASE"/>
    <property type="match status" value="1"/>
</dbReference>
<sequence>MERRGIMQVKFCGLRTMADVEAANRVHPDMAGFVFAHGSSRRIDARTAALLRSRLDPSIRAVGVFCDQDPAAIEELVKNGIIDMIQLHGQESEEMVRQLRRLAPVIRAFRIRSVLDLEAARKTRADMVLLDAGAGEGKTFDWSLTAGFDRPYILAGGLTPENVRIAAALQPWGLDVSSGIETRGRKDPGKMQAFMEAAGCRRIPAPKREMVRQDGMGWARFLLLAASTATGNRKDRKGDSRK</sequence>
<proteinExistence type="inferred from homology"/>
<evidence type="ECO:0000256" key="1">
    <source>
        <dbReference type="ARBA" id="ARBA00001164"/>
    </source>
</evidence>
<dbReference type="EMBL" id="CP011391">
    <property type="protein sequence ID" value="AMK53323.1"/>
    <property type="molecule type" value="Genomic_DNA"/>
</dbReference>
<dbReference type="InterPro" id="IPR001240">
    <property type="entry name" value="PRAI_dom"/>
</dbReference>
<evidence type="ECO:0000256" key="5">
    <source>
        <dbReference type="ARBA" id="ARBA00022605"/>
    </source>
</evidence>
<comment type="similarity">
    <text evidence="9">Belongs to the TrpF family.</text>
</comment>
<dbReference type="GeneID" id="78477091"/>
<evidence type="ECO:0000313" key="11">
    <source>
        <dbReference type="EMBL" id="AMK53323.1"/>
    </source>
</evidence>
<dbReference type="EC" id="5.3.1.24" evidence="3 9"/>
<dbReference type="RefSeq" id="WP_203225833.1">
    <property type="nucleotide sequence ID" value="NZ_CANRYF010000043.1"/>
</dbReference>
<evidence type="ECO:0000256" key="6">
    <source>
        <dbReference type="ARBA" id="ARBA00022822"/>
    </source>
</evidence>
<evidence type="ECO:0000256" key="8">
    <source>
        <dbReference type="ARBA" id="ARBA00023235"/>
    </source>
</evidence>
<dbReference type="KEGG" id="fro:AALO17_01890"/>
<dbReference type="UniPathway" id="UPA00035">
    <property type="reaction ID" value="UER00042"/>
</dbReference>
<evidence type="ECO:0000256" key="4">
    <source>
        <dbReference type="ARBA" id="ARBA00022272"/>
    </source>
</evidence>
<dbReference type="InterPro" id="IPR013785">
    <property type="entry name" value="Aldolase_TIM"/>
</dbReference>
<keyword evidence="5 9" id="KW-0028">Amino-acid biosynthesis</keyword>
<dbReference type="PATRIC" id="fig|1702221.3.peg.177"/>
<dbReference type="Proteomes" id="UP000069771">
    <property type="component" value="Chromosome"/>
</dbReference>
<dbReference type="HAMAP" id="MF_00135">
    <property type="entry name" value="PRAI"/>
    <property type="match status" value="1"/>
</dbReference>
<gene>
    <name evidence="9" type="primary">trpF</name>
    <name evidence="11" type="ORF">AALO17_01890</name>
</gene>
<evidence type="ECO:0000256" key="3">
    <source>
        <dbReference type="ARBA" id="ARBA00012572"/>
    </source>
</evidence>
<comment type="catalytic activity">
    <reaction evidence="1 9">
        <text>N-(5-phospho-beta-D-ribosyl)anthranilate = 1-(2-carboxyphenylamino)-1-deoxy-D-ribulose 5-phosphate</text>
        <dbReference type="Rhea" id="RHEA:21540"/>
        <dbReference type="ChEBI" id="CHEBI:18277"/>
        <dbReference type="ChEBI" id="CHEBI:58613"/>
        <dbReference type="EC" id="5.3.1.24"/>
    </reaction>
</comment>